<evidence type="ECO:0000259" key="3">
    <source>
        <dbReference type="Pfam" id="PF03476"/>
    </source>
</evidence>
<evidence type="ECO:0000256" key="1">
    <source>
        <dbReference type="SAM" id="Coils"/>
    </source>
</evidence>
<dbReference type="InterPro" id="IPR005303">
    <property type="entry name" value="MOCOS_middle"/>
</dbReference>
<keyword evidence="1" id="KW-0175">Coiled coil</keyword>
<dbReference type="PANTHER" id="PTHR46060:SF1">
    <property type="entry name" value="MARINER MOS1 TRANSPOSASE-LIKE PROTEIN"/>
    <property type="match status" value="1"/>
</dbReference>
<feature type="compositionally biased region" description="Basic and acidic residues" evidence="2">
    <location>
        <begin position="1028"/>
        <end position="1042"/>
    </location>
</feature>
<feature type="compositionally biased region" description="Basic and acidic residues" evidence="2">
    <location>
        <begin position="1049"/>
        <end position="1066"/>
    </location>
</feature>
<dbReference type="InterPro" id="IPR052709">
    <property type="entry name" value="Transposase-MT_Hybrid"/>
</dbReference>
<organism evidence="5 6">
    <name type="scientific">Cordylochernes scorpioides</name>
    <dbReference type="NCBI Taxonomy" id="51811"/>
    <lineage>
        <taxon>Eukaryota</taxon>
        <taxon>Metazoa</taxon>
        <taxon>Ecdysozoa</taxon>
        <taxon>Arthropoda</taxon>
        <taxon>Chelicerata</taxon>
        <taxon>Arachnida</taxon>
        <taxon>Pseudoscorpiones</taxon>
        <taxon>Cheliferoidea</taxon>
        <taxon>Chernetidae</taxon>
        <taxon>Cordylochernes</taxon>
    </lineage>
</organism>
<protein>
    <recommendedName>
        <fullName evidence="7">Mos1 transposase HTH domain-containing protein</fullName>
    </recommendedName>
</protein>
<dbReference type="SUPFAM" id="SSF141673">
    <property type="entry name" value="MOSC N-terminal domain-like"/>
    <property type="match status" value="1"/>
</dbReference>
<accession>A0ABY6KRS1</accession>
<feature type="domain" description="Molybdenum cofactor sulfurase middle" evidence="3">
    <location>
        <begin position="348"/>
        <end position="469"/>
    </location>
</feature>
<feature type="region of interest" description="Disordered" evidence="2">
    <location>
        <begin position="17"/>
        <end position="36"/>
    </location>
</feature>
<dbReference type="Gene3D" id="1.10.10.1450">
    <property type="match status" value="1"/>
</dbReference>
<dbReference type="Proteomes" id="UP001235939">
    <property type="component" value="Chromosome 07"/>
</dbReference>
<feature type="coiled-coil region" evidence="1">
    <location>
        <begin position="99"/>
        <end position="140"/>
    </location>
</feature>
<feature type="region of interest" description="Disordered" evidence="2">
    <location>
        <begin position="149"/>
        <end position="182"/>
    </location>
</feature>
<proteinExistence type="predicted"/>
<gene>
    <name evidence="5" type="ORF">LAZ67_7003461</name>
</gene>
<feature type="domain" description="Mos1 transposase HTH" evidence="4">
    <location>
        <begin position="988"/>
        <end position="1032"/>
    </location>
</feature>
<reference evidence="5 6" key="1">
    <citation type="submission" date="2022-01" db="EMBL/GenBank/DDBJ databases">
        <title>A chromosomal length assembly of Cordylochernes scorpioides.</title>
        <authorList>
            <person name="Zeh D."/>
            <person name="Zeh J."/>
        </authorList>
    </citation>
    <scope>NUCLEOTIDE SEQUENCE [LARGE SCALE GENOMIC DNA]</scope>
    <source>
        <strain evidence="5">IN4F17</strain>
        <tissue evidence="5">Whole Body</tissue>
    </source>
</reference>
<evidence type="ECO:0000256" key="2">
    <source>
        <dbReference type="SAM" id="MobiDB-lite"/>
    </source>
</evidence>
<sequence length="1066" mass="120361">MGNCFCKAKKSDTICDDDKVPEQIQQPPPRKKGVSFQKDFFVQPFDPEEAPKVLRKRPGHKMKEDCLFIPGKEFPPTQPPVTSPDGWFANSTFYHIWTINSAIRKLETIKEARESQEALRIEKKKKIKELRRQKKEKIAAEIKAMELTTPFRGKRNKDTTSWRRNPDNQREREREREGPATAERPFVSQTITNCVKSPKVLTDGPHLPPLGMSLLSQLTGLYIPSLSGLALDSPQEERKHRWTSYTPGSAEPNNSLLVRHMSNGHTFLRAYIKAMSQVWSLTLVLLGAGDDATENYVRDVLRSVLLVSPEPLLVATRASVLLLTVYLTCRLLGYGPGANPRKTYRYGGRVRSLRLYPFKSLAAVEVTSLRCTPNGAEYGPFRDRLWVLVDGEGRHVSTAQYPQLMYVRPRFSDIELWLEAPDMDILKLDIIPDLDSDSKLVTIRFYDHHVVGVDCGDGASSWFQAYLNNSHLRIVQRLLDPHDAEGTDKPQHVMILSRESLASYNTKHKEKLTIADVRYNILLEDCPAYLERRWASVCIGQVTSLSRVPSMREEYPVTPAVHSVSESTLDTFPPSEVADEVKRTIISMPVIRRHYRGFARLGTLHQAEQTGIVNLGDEWCAQFNAYHVVAYPGKSVFSTVLTWNLLGGWFRTIPSGAAGASVEVPLASLRTMVSVSAGDRPSVLALASYEIRIPSMLDDCVEEIDKNNLVFRSQIDNSTKFSDSVGLNSTIPRTRFILSGLAIKRTSDPVTVGRISHPYPRCRLRASVAPVVRCLRPWSISSSWSYHLDLPLSLAVPVRESPITHPLPRLPSTFHNGFTTESVKVDRMTEDKQRMTKVEDEHVADALTNMQPHCDELVSRLADAIRGLAVPRVEEAIISLFDVSHATISLLPYSHLQRSTPASISHFKSDPVTVGRISHPYPRCRLRASVAPVVRCLRPWSISSSWSYHLDLPLSLAVPVRESHITHPLPRLPSTFHNGAMERSLEQRYAIKFCVRLGKNATETFRMLQKAFKDDCISRSQSGKWHKAFKEGREEVADEPRSGRPTTARTDENADRVLEVLRTDRR</sequence>
<feature type="compositionally biased region" description="Basic and acidic residues" evidence="2">
    <location>
        <begin position="156"/>
        <end position="178"/>
    </location>
</feature>
<dbReference type="PANTHER" id="PTHR46060">
    <property type="entry name" value="MARINER MOS1 TRANSPOSASE-LIKE PROTEIN"/>
    <property type="match status" value="1"/>
</dbReference>
<evidence type="ECO:0000259" key="4">
    <source>
        <dbReference type="Pfam" id="PF17906"/>
    </source>
</evidence>
<evidence type="ECO:0008006" key="7">
    <source>
        <dbReference type="Google" id="ProtNLM"/>
    </source>
</evidence>
<keyword evidence="6" id="KW-1185">Reference proteome</keyword>
<evidence type="ECO:0000313" key="6">
    <source>
        <dbReference type="Proteomes" id="UP001235939"/>
    </source>
</evidence>
<dbReference type="Pfam" id="PF03476">
    <property type="entry name" value="MOSC_N"/>
    <property type="match status" value="1"/>
</dbReference>
<dbReference type="InterPro" id="IPR041426">
    <property type="entry name" value="Mos1_HTH"/>
</dbReference>
<dbReference type="EMBL" id="CP092869">
    <property type="protein sequence ID" value="UYV70547.1"/>
    <property type="molecule type" value="Genomic_DNA"/>
</dbReference>
<evidence type="ECO:0000313" key="5">
    <source>
        <dbReference type="EMBL" id="UYV70547.1"/>
    </source>
</evidence>
<name>A0ABY6KRS1_9ARAC</name>
<feature type="region of interest" description="Disordered" evidence="2">
    <location>
        <begin position="1028"/>
        <end position="1066"/>
    </location>
</feature>
<dbReference type="Pfam" id="PF17906">
    <property type="entry name" value="HTH_48"/>
    <property type="match status" value="1"/>
</dbReference>